<evidence type="ECO:0000313" key="2">
    <source>
        <dbReference type="EMBL" id="SMR02880.1"/>
    </source>
</evidence>
<keyword evidence="3" id="KW-1185">Reference proteome</keyword>
<dbReference type="EMBL" id="LT853882">
    <property type="protein sequence ID" value="SMQ98847.1"/>
    <property type="molecule type" value="Genomic_DNA"/>
</dbReference>
<dbReference type="EMBL" id="LT853885">
    <property type="protein sequence ID" value="SMR02880.1"/>
    <property type="molecule type" value="Genomic_DNA"/>
</dbReference>
<gene>
    <name evidence="2" type="ORF">PD5205_01573</name>
    <name evidence="1" type="ORF">PD885_01599</name>
</gene>
<proteinExistence type="predicted"/>
<reference evidence="1 3" key="1">
    <citation type="submission" date="2017-05" db="EMBL/GenBank/DDBJ databases">
        <authorList>
            <person name="Blom J."/>
        </authorList>
    </citation>
    <scope>NUCLEOTIDE SEQUENCE [LARGE SCALE GENOMIC DNA]</scope>
    <source>
        <strain evidence="1">PD885</strain>
    </source>
</reference>
<dbReference type="AlphaFoldDB" id="A0A1Y6H666"/>
<reference evidence="2 4" key="2">
    <citation type="submission" date="2017-05" db="EMBL/GenBank/DDBJ databases">
        <authorList>
            <person name="Song R."/>
            <person name="Chenine A.L."/>
            <person name="Ruprecht R.M."/>
        </authorList>
    </citation>
    <scope>NUCLEOTIDE SEQUENCE [LARGE SCALE GENOMIC DNA]</scope>
    <source>
        <strain evidence="2">PD5205</strain>
    </source>
</reference>
<organism evidence="2 4">
    <name type="scientific">Xanthomonas fragariae</name>
    <dbReference type="NCBI Taxonomy" id="48664"/>
    <lineage>
        <taxon>Bacteria</taxon>
        <taxon>Pseudomonadati</taxon>
        <taxon>Pseudomonadota</taxon>
        <taxon>Gammaproteobacteria</taxon>
        <taxon>Lysobacterales</taxon>
        <taxon>Lysobacteraceae</taxon>
        <taxon>Xanthomonas</taxon>
    </lineage>
</organism>
<name>A0A1Y6H666_9XANT</name>
<protein>
    <submittedName>
        <fullName evidence="2">Uncharacterized protein</fullName>
    </submittedName>
</protein>
<dbReference type="Proteomes" id="UP000195953">
    <property type="component" value="Chromosome 1"/>
</dbReference>
<evidence type="ECO:0000313" key="1">
    <source>
        <dbReference type="EMBL" id="SMQ98847.1"/>
    </source>
</evidence>
<accession>A0A1Y6H666</accession>
<dbReference type="Proteomes" id="UP000195877">
    <property type="component" value="Chromosome 1"/>
</dbReference>
<sequence>MLVAGELQLRHNRFNSVQRCVYLQRDQTSQ</sequence>
<evidence type="ECO:0000313" key="4">
    <source>
        <dbReference type="Proteomes" id="UP000195953"/>
    </source>
</evidence>
<evidence type="ECO:0000313" key="3">
    <source>
        <dbReference type="Proteomes" id="UP000195877"/>
    </source>
</evidence>